<keyword evidence="9" id="KW-1185">Reference proteome</keyword>
<feature type="region of interest" description="Disordered" evidence="6">
    <location>
        <begin position="405"/>
        <end position="462"/>
    </location>
</feature>
<dbReference type="PRINTS" id="PR01248">
    <property type="entry name" value="TYPE1KERATIN"/>
</dbReference>
<evidence type="ECO:0000259" key="7">
    <source>
        <dbReference type="PROSITE" id="PS51842"/>
    </source>
</evidence>
<dbReference type="GeneTree" id="ENSGT00940000154418"/>
<dbReference type="Ensembl" id="ENSMMDT00005016232.1">
    <property type="protein sequence ID" value="ENSMMDP00005015815.1"/>
    <property type="gene ID" value="ENSMMDG00005007875.1"/>
</dbReference>
<feature type="domain" description="IF rod" evidence="7">
    <location>
        <begin position="70"/>
        <end position="380"/>
    </location>
</feature>
<dbReference type="GO" id="GO:0005737">
    <property type="term" value="C:cytoplasm"/>
    <property type="evidence" value="ECO:0007669"/>
    <property type="project" value="TreeGrafter"/>
</dbReference>
<dbReference type="FunFam" id="1.20.5.500:FF:000001">
    <property type="entry name" value="Type II keratin 23"/>
    <property type="match status" value="1"/>
</dbReference>
<dbReference type="InterPro" id="IPR002957">
    <property type="entry name" value="Keratin_I"/>
</dbReference>
<feature type="coiled-coil region" evidence="5">
    <location>
        <begin position="74"/>
        <end position="206"/>
    </location>
</feature>
<organism evidence="8 9">
    <name type="scientific">Myripristis murdjan</name>
    <name type="common">pinecone soldierfish</name>
    <dbReference type="NCBI Taxonomy" id="586833"/>
    <lineage>
        <taxon>Eukaryota</taxon>
        <taxon>Metazoa</taxon>
        <taxon>Chordata</taxon>
        <taxon>Craniata</taxon>
        <taxon>Vertebrata</taxon>
        <taxon>Euteleostomi</taxon>
        <taxon>Actinopterygii</taxon>
        <taxon>Neopterygii</taxon>
        <taxon>Teleostei</taxon>
        <taxon>Neoteleostei</taxon>
        <taxon>Acanthomorphata</taxon>
        <taxon>Holocentriformes</taxon>
        <taxon>Holocentridae</taxon>
        <taxon>Myripristis</taxon>
    </lineage>
</organism>
<reference evidence="8" key="1">
    <citation type="submission" date="2019-06" db="EMBL/GenBank/DDBJ databases">
        <authorList>
            <consortium name="Wellcome Sanger Institute Data Sharing"/>
        </authorList>
    </citation>
    <scope>NUCLEOTIDE SEQUENCE [LARGE SCALE GENOMIC DNA]</scope>
</reference>
<reference evidence="8" key="2">
    <citation type="submission" date="2025-08" db="UniProtKB">
        <authorList>
            <consortium name="Ensembl"/>
        </authorList>
    </citation>
    <scope>IDENTIFICATION</scope>
</reference>
<dbReference type="GO" id="GO:0005882">
    <property type="term" value="C:intermediate filament"/>
    <property type="evidence" value="ECO:0007669"/>
    <property type="project" value="UniProtKB-KW"/>
</dbReference>
<reference evidence="8" key="3">
    <citation type="submission" date="2025-09" db="UniProtKB">
        <authorList>
            <consortium name="Ensembl"/>
        </authorList>
    </citation>
    <scope>IDENTIFICATION</scope>
</reference>
<dbReference type="SMART" id="SM01391">
    <property type="entry name" value="Filament"/>
    <property type="match status" value="1"/>
</dbReference>
<dbReference type="InterPro" id="IPR050405">
    <property type="entry name" value="Intermediate_filament"/>
</dbReference>
<evidence type="ECO:0000256" key="5">
    <source>
        <dbReference type="SAM" id="Coils"/>
    </source>
</evidence>
<dbReference type="Gene3D" id="1.20.5.1160">
    <property type="entry name" value="Vasodilator-stimulated phosphoprotein"/>
    <property type="match status" value="1"/>
</dbReference>
<dbReference type="GO" id="GO:0099184">
    <property type="term" value="F:structural constituent of postsynaptic intermediate filament cytoskeleton"/>
    <property type="evidence" value="ECO:0007669"/>
    <property type="project" value="TreeGrafter"/>
</dbReference>
<keyword evidence="1 4" id="KW-0403">Intermediate filament</keyword>
<accession>A0A667XD64</accession>
<evidence type="ECO:0000256" key="2">
    <source>
        <dbReference type="ARBA" id="ARBA00023054"/>
    </source>
</evidence>
<evidence type="ECO:0000256" key="6">
    <source>
        <dbReference type="SAM" id="MobiDB-lite"/>
    </source>
</evidence>
<evidence type="ECO:0000256" key="1">
    <source>
        <dbReference type="ARBA" id="ARBA00022754"/>
    </source>
</evidence>
<gene>
    <name evidence="8" type="primary">INA</name>
    <name evidence="8" type="synonym">inab</name>
</gene>
<feature type="compositionally biased region" description="Basic and acidic residues" evidence="6">
    <location>
        <begin position="413"/>
        <end position="423"/>
    </location>
</feature>
<name>A0A667XD64_9TELE</name>
<proteinExistence type="inferred from homology"/>
<dbReference type="FunFam" id="1.20.5.170:FF:000002">
    <property type="entry name" value="Type I keratin KA11"/>
    <property type="match status" value="1"/>
</dbReference>
<dbReference type="FunFam" id="1.20.5.1160:FF:000001">
    <property type="entry name" value="Keratin type II"/>
    <property type="match status" value="1"/>
</dbReference>
<evidence type="ECO:0000256" key="3">
    <source>
        <dbReference type="ARBA" id="ARBA00061646"/>
    </source>
</evidence>
<dbReference type="PANTHER" id="PTHR45652:SF18">
    <property type="entry name" value="ALPHA-INTERNEXIN"/>
    <property type="match status" value="1"/>
</dbReference>
<evidence type="ECO:0000256" key="4">
    <source>
        <dbReference type="RuleBase" id="RU000685"/>
    </source>
</evidence>
<dbReference type="Pfam" id="PF00038">
    <property type="entry name" value="Filament"/>
    <property type="match status" value="1"/>
</dbReference>
<dbReference type="Pfam" id="PF04732">
    <property type="entry name" value="Filament_head"/>
    <property type="match status" value="1"/>
</dbReference>
<comment type="similarity">
    <text evidence="3 4">Belongs to the intermediate filament family.</text>
</comment>
<sequence length="462" mass="53463">MSYGSDIYSSSSYRKIFGESPRYSSSPNISSLGSYNKRSGRSFSSMPLENFDLTQSSVLNNEFKIIRTNEKEQMQGLNDRFAMFIEKVRNLEQQNKVLETELIALRQRHTEPSRLAELYQQEIRELRSQLEEVNGEKSQMMIERDNIEDDLQKLRGKYEDEFRAREEAEANLKAFKKDVDDATMVRLDLEKKVESLLDEINFLRKVHEEEVAELMEMIQASQVSVEMEVAKPDLTSALKEIRGQYESMASKNLQSAEEWYKSKFADLSEQATRSNEAIRASREELNEFRRQLQSKTIEIESLRGTNESLERQIREMEDRHNAEIGNYQDNMAQLENELRTTKSEMARHLREYQDLLNVKMALDIEIAAYRKLLEGEETRIGTGITYPSPSISSGGGQSYSYQTRVYTTSGKGSKKEGKEEDQQQIKSGGKMTQREVYEETVMTSKKMEKQQDAGDIPTNQKN</sequence>
<dbReference type="Gene3D" id="1.20.5.500">
    <property type="entry name" value="Single helix bin"/>
    <property type="match status" value="1"/>
</dbReference>
<dbReference type="GO" id="GO:0045109">
    <property type="term" value="P:intermediate filament organization"/>
    <property type="evidence" value="ECO:0007669"/>
    <property type="project" value="TreeGrafter"/>
</dbReference>
<dbReference type="PANTHER" id="PTHR45652">
    <property type="entry name" value="GLIAL FIBRILLARY ACIDIC PROTEIN"/>
    <property type="match status" value="1"/>
</dbReference>
<evidence type="ECO:0000313" key="9">
    <source>
        <dbReference type="Proteomes" id="UP000472263"/>
    </source>
</evidence>
<dbReference type="InterPro" id="IPR018039">
    <property type="entry name" value="IF_conserved"/>
</dbReference>
<keyword evidence="2 5" id="KW-0175">Coiled coil</keyword>
<dbReference type="InterPro" id="IPR006821">
    <property type="entry name" value="Intermed_filament_DNA-bd"/>
</dbReference>
<dbReference type="Gene3D" id="1.20.5.170">
    <property type="match status" value="1"/>
</dbReference>
<dbReference type="InterPro" id="IPR039008">
    <property type="entry name" value="IF_rod_dom"/>
</dbReference>
<dbReference type="AlphaFoldDB" id="A0A667XD64"/>
<dbReference type="PROSITE" id="PS51842">
    <property type="entry name" value="IF_ROD_2"/>
    <property type="match status" value="1"/>
</dbReference>
<evidence type="ECO:0000313" key="8">
    <source>
        <dbReference type="Ensembl" id="ENSMMDP00005015815.1"/>
    </source>
</evidence>
<dbReference type="PROSITE" id="PS00226">
    <property type="entry name" value="IF_ROD_1"/>
    <property type="match status" value="1"/>
</dbReference>
<protein>
    <submittedName>
        <fullName evidence="8">Internexin neuronal intermediate filament protein, alpha b</fullName>
    </submittedName>
</protein>
<dbReference type="GO" id="GO:0099160">
    <property type="term" value="C:postsynaptic intermediate filament cytoskeleton"/>
    <property type="evidence" value="ECO:0007669"/>
    <property type="project" value="TreeGrafter"/>
</dbReference>
<dbReference type="SUPFAM" id="SSF64593">
    <property type="entry name" value="Intermediate filament protein, coiled coil region"/>
    <property type="match status" value="2"/>
</dbReference>
<feature type="coiled-coil region" evidence="5">
    <location>
        <begin position="271"/>
        <end position="351"/>
    </location>
</feature>
<dbReference type="Proteomes" id="UP000472263">
    <property type="component" value="Chromosome 1"/>
</dbReference>